<evidence type="ECO:0000256" key="1">
    <source>
        <dbReference type="SAM" id="Phobius"/>
    </source>
</evidence>
<dbReference type="AlphaFoldDB" id="A0A939KJE6"/>
<comment type="caution">
    <text evidence="2">The sequence shown here is derived from an EMBL/GenBank/DDBJ whole genome shotgun (WGS) entry which is preliminary data.</text>
</comment>
<keyword evidence="3" id="KW-1185">Reference proteome</keyword>
<keyword evidence="1" id="KW-0812">Transmembrane</keyword>
<feature type="transmembrane region" description="Helical" evidence="1">
    <location>
        <begin position="114"/>
        <end position="136"/>
    </location>
</feature>
<protein>
    <submittedName>
        <fullName evidence="2">DUF2812 domain-containing protein</fullName>
    </submittedName>
</protein>
<evidence type="ECO:0000313" key="2">
    <source>
        <dbReference type="EMBL" id="MBO1264976.1"/>
    </source>
</evidence>
<proteinExistence type="predicted"/>
<keyword evidence="1" id="KW-1133">Transmembrane helix</keyword>
<name>A0A939KJE6_9CLOT</name>
<dbReference type="Pfam" id="PF11193">
    <property type="entry name" value="DUF2812"/>
    <property type="match status" value="1"/>
</dbReference>
<dbReference type="EMBL" id="JAFNJU010000005">
    <property type="protein sequence ID" value="MBO1264976.1"/>
    <property type="molecule type" value="Genomic_DNA"/>
</dbReference>
<feature type="transmembrane region" description="Helical" evidence="1">
    <location>
        <begin position="142"/>
        <end position="159"/>
    </location>
</feature>
<keyword evidence="1" id="KW-0472">Membrane</keyword>
<evidence type="ECO:0000313" key="3">
    <source>
        <dbReference type="Proteomes" id="UP000664218"/>
    </source>
</evidence>
<reference evidence="2" key="1">
    <citation type="submission" date="2021-03" db="EMBL/GenBank/DDBJ databases">
        <title>Proteiniclasticum marinus sp. nov., isolated from tidal flat sediment.</title>
        <authorList>
            <person name="Namirimu T."/>
            <person name="Yang J.-A."/>
            <person name="Yang S.-H."/>
            <person name="Kim Y.-J."/>
            <person name="Kwon K.K."/>
        </authorList>
    </citation>
    <scope>NUCLEOTIDE SEQUENCE</scope>
    <source>
        <strain evidence="2">SCR006</strain>
    </source>
</reference>
<dbReference type="RefSeq" id="WP_207599495.1">
    <property type="nucleotide sequence ID" value="NZ_JAFNJU010000005.1"/>
</dbReference>
<dbReference type="Proteomes" id="UP000664218">
    <property type="component" value="Unassembled WGS sequence"/>
</dbReference>
<sequence>MKHIKTVWYWWWGWNPTHMETMLERMEAAGWKLFQVDFFGIRFRFTRGKEETVRYSVDYQPEIEEDYLSIFEEDGWQMKWSGGGGWYLWRKPYTTQKPEIFTENSSLIERNNRLLKLLTPLFYMLLFIFVILLIAGYEKFQWLIWVYVILIGLYVYMLTQLRKYNQKLKSEIRE</sequence>
<organism evidence="2 3">
    <name type="scientific">Proteiniclasticum aestuarii</name>
    <dbReference type="NCBI Taxonomy" id="2817862"/>
    <lineage>
        <taxon>Bacteria</taxon>
        <taxon>Bacillati</taxon>
        <taxon>Bacillota</taxon>
        <taxon>Clostridia</taxon>
        <taxon>Eubacteriales</taxon>
        <taxon>Clostridiaceae</taxon>
        <taxon>Proteiniclasticum</taxon>
    </lineage>
</organism>
<gene>
    <name evidence="2" type="ORF">J3A84_08045</name>
</gene>
<dbReference type="InterPro" id="IPR021359">
    <property type="entry name" value="DUF2812"/>
</dbReference>
<accession>A0A939KJE6</accession>